<sequence length="73" mass="7988">MRLTVLLVSPFLSLVMQAADQEAAYFIVGAGLWFALTAPAKFYLEAAEPPKPTDGDRISLVLTGHKLNFLPVR</sequence>
<evidence type="ECO:0000256" key="1">
    <source>
        <dbReference type="SAM" id="SignalP"/>
    </source>
</evidence>
<evidence type="ECO:0000313" key="3">
    <source>
        <dbReference type="Proteomes" id="UP001235547"/>
    </source>
</evidence>
<reference evidence="2 3" key="1">
    <citation type="submission" date="2023-03" db="EMBL/GenBank/DDBJ databases">
        <authorList>
            <person name="Kaur S."/>
            <person name="Espinosa-Saiz D."/>
            <person name="Velazquez E."/>
            <person name="Menendez E."/>
            <person name="diCenzo G.C."/>
        </authorList>
    </citation>
    <scope>NUCLEOTIDE SEQUENCE [LARGE SCALE GENOMIC DNA]</scope>
    <source>
        <strain evidence="2 3">LMG 27395</strain>
    </source>
</reference>
<dbReference type="EMBL" id="CP120370">
    <property type="protein sequence ID" value="WEX81481.1"/>
    <property type="molecule type" value="Genomic_DNA"/>
</dbReference>
<protein>
    <submittedName>
        <fullName evidence="2">Uncharacterized protein</fullName>
    </submittedName>
</protein>
<proteinExistence type="predicted"/>
<keyword evidence="1" id="KW-0732">Signal</keyword>
<name>A0ABY8CS64_9HYPH</name>
<organism evidence="2 3">
    <name type="scientific">Sinorhizobium numidicum</name>
    <dbReference type="NCBI Taxonomy" id="680248"/>
    <lineage>
        <taxon>Bacteria</taxon>
        <taxon>Pseudomonadati</taxon>
        <taxon>Pseudomonadota</taxon>
        <taxon>Alphaproteobacteria</taxon>
        <taxon>Hyphomicrobiales</taxon>
        <taxon>Rhizobiaceae</taxon>
        <taxon>Sinorhizobium/Ensifer group</taxon>
        <taxon>Sinorhizobium</taxon>
    </lineage>
</organism>
<gene>
    <name evidence="2" type="ORF">PYH38_000904</name>
</gene>
<dbReference type="RefSeq" id="WP_280732234.1">
    <property type="nucleotide sequence ID" value="NZ_CP120367.1"/>
</dbReference>
<keyword evidence="3" id="KW-1185">Reference proteome</keyword>
<accession>A0ABY8CS64</accession>
<feature type="signal peptide" evidence="1">
    <location>
        <begin position="1"/>
        <end position="18"/>
    </location>
</feature>
<evidence type="ECO:0000313" key="2">
    <source>
        <dbReference type="EMBL" id="WEX81481.1"/>
    </source>
</evidence>
<dbReference type="Proteomes" id="UP001235547">
    <property type="component" value="Chromosome 2"/>
</dbReference>
<feature type="chain" id="PRO_5046683687" evidence="1">
    <location>
        <begin position="19"/>
        <end position="73"/>
    </location>
</feature>